<comment type="similarity">
    <text evidence="1">Belongs to the short-chain dehydrogenases/reductases (SDR) family.</text>
</comment>
<dbReference type="NCBIfam" id="NF006393">
    <property type="entry name" value="PRK08642.1"/>
    <property type="match status" value="1"/>
</dbReference>
<dbReference type="InterPro" id="IPR036291">
    <property type="entry name" value="NAD(P)-bd_dom_sf"/>
</dbReference>
<evidence type="ECO:0000313" key="4">
    <source>
        <dbReference type="Proteomes" id="UP000051236"/>
    </source>
</evidence>
<dbReference type="AlphaFoldDB" id="A0A0R1XVB4"/>
<name>A0A0R1XVB4_9LACO</name>
<dbReference type="InterPro" id="IPR002347">
    <property type="entry name" value="SDR_fam"/>
</dbReference>
<dbReference type="STRING" id="1423734.FC83_GL001820"/>
<dbReference type="eggNOG" id="COG1028">
    <property type="taxonomic scope" value="Bacteria"/>
</dbReference>
<dbReference type="PANTHER" id="PTHR43639">
    <property type="entry name" value="OXIDOREDUCTASE, SHORT-CHAIN DEHYDROGENASE/REDUCTASE FAMILY (AFU_ORTHOLOGUE AFUA_5G02870)"/>
    <property type="match status" value="1"/>
</dbReference>
<dbReference type="Proteomes" id="UP000051236">
    <property type="component" value="Unassembled WGS sequence"/>
</dbReference>
<keyword evidence="2" id="KW-0560">Oxidoreductase</keyword>
<dbReference type="Gene3D" id="3.40.50.720">
    <property type="entry name" value="NAD(P)-binding Rossmann-like Domain"/>
    <property type="match status" value="1"/>
</dbReference>
<dbReference type="Pfam" id="PF13561">
    <property type="entry name" value="adh_short_C2"/>
    <property type="match status" value="1"/>
</dbReference>
<evidence type="ECO:0000256" key="2">
    <source>
        <dbReference type="ARBA" id="ARBA00023002"/>
    </source>
</evidence>
<dbReference type="GO" id="GO:0016491">
    <property type="term" value="F:oxidoreductase activity"/>
    <property type="evidence" value="ECO:0007669"/>
    <property type="project" value="UniProtKB-KW"/>
</dbReference>
<dbReference type="PRINTS" id="PR00080">
    <property type="entry name" value="SDRFAMILY"/>
</dbReference>
<dbReference type="SUPFAM" id="SSF51735">
    <property type="entry name" value="NAD(P)-binding Rossmann-fold domains"/>
    <property type="match status" value="1"/>
</dbReference>
<dbReference type="PANTHER" id="PTHR43639:SF1">
    <property type="entry name" value="SHORT-CHAIN DEHYDROGENASE_REDUCTASE FAMILY PROTEIN"/>
    <property type="match status" value="1"/>
</dbReference>
<evidence type="ECO:0000313" key="3">
    <source>
        <dbReference type="EMBL" id="KRM30684.1"/>
    </source>
</evidence>
<dbReference type="GO" id="GO:0008206">
    <property type="term" value="P:bile acid metabolic process"/>
    <property type="evidence" value="ECO:0007669"/>
    <property type="project" value="UniProtKB-ARBA"/>
</dbReference>
<dbReference type="PATRIC" id="fig|1423734.3.peg.1839"/>
<gene>
    <name evidence="3" type="ORF">FC83_GL001820</name>
</gene>
<dbReference type="FunFam" id="3.40.50.720:FF:000084">
    <property type="entry name" value="Short-chain dehydrogenase reductase"/>
    <property type="match status" value="1"/>
</dbReference>
<sequence length="253" mass="26995">MISMNRTVLITGASEGLGAKIAQAYGAQGYNVIVNYFQNETAANEVVASIGNDQALALQADVRDKAQVAQLVASGKARFDRIDTVVNNALVGFKFDPVAQKKFEDLTWADHQTQLDGTLKGAFNVISSVYPILKTQKYGRIVNIGTNLFQNPVVPYHEYTTAKAALLGMTRNLAAEFGQYGITVNMVSGGLLKTTRASAVTTPEVFQMIAQSTPLQKVTTPDDVAQVVVFVGSEKAGGLTGQNITVDGGLTMN</sequence>
<accession>A0A0R1XVB4</accession>
<reference evidence="3 4" key="1">
    <citation type="journal article" date="2015" name="Genome Announc.">
        <title>Expanding the biotechnology potential of lactobacilli through comparative genomics of 213 strains and associated genera.</title>
        <authorList>
            <person name="Sun Z."/>
            <person name="Harris H.M."/>
            <person name="McCann A."/>
            <person name="Guo C."/>
            <person name="Argimon S."/>
            <person name="Zhang W."/>
            <person name="Yang X."/>
            <person name="Jeffery I.B."/>
            <person name="Cooney J.C."/>
            <person name="Kagawa T.F."/>
            <person name="Liu W."/>
            <person name="Song Y."/>
            <person name="Salvetti E."/>
            <person name="Wrobel A."/>
            <person name="Rasinkangas P."/>
            <person name="Parkhill J."/>
            <person name="Rea M.C."/>
            <person name="O'Sullivan O."/>
            <person name="Ritari J."/>
            <person name="Douillard F.P."/>
            <person name="Paul Ross R."/>
            <person name="Yang R."/>
            <person name="Briner A.E."/>
            <person name="Felis G.E."/>
            <person name="de Vos W.M."/>
            <person name="Barrangou R."/>
            <person name="Klaenhammer T.R."/>
            <person name="Caufield P.W."/>
            <person name="Cui Y."/>
            <person name="Zhang H."/>
            <person name="O'Toole P.W."/>
        </authorList>
    </citation>
    <scope>NUCLEOTIDE SEQUENCE [LARGE SCALE GENOMIC DNA]</scope>
    <source>
        <strain evidence="3 4">DSM 18527</strain>
    </source>
</reference>
<organism evidence="3 4">
    <name type="scientific">Agrilactobacillus composti DSM 18527 = JCM 14202</name>
    <dbReference type="NCBI Taxonomy" id="1423734"/>
    <lineage>
        <taxon>Bacteria</taxon>
        <taxon>Bacillati</taxon>
        <taxon>Bacillota</taxon>
        <taxon>Bacilli</taxon>
        <taxon>Lactobacillales</taxon>
        <taxon>Lactobacillaceae</taxon>
        <taxon>Agrilactobacillus</taxon>
    </lineage>
</organism>
<proteinExistence type="inferred from homology"/>
<dbReference type="EMBL" id="AZGA01000088">
    <property type="protein sequence ID" value="KRM30684.1"/>
    <property type="molecule type" value="Genomic_DNA"/>
</dbReference>
<dbReference type="PRINTS" id="PR00081">
    <property type="entry name" value="GDHRDH"/>
</dbReference>
<evidence type="ECO:0000256" key="1">
    <source>
        <dbReference type="ARBA" id="ARBA00006484"/>
    </source>
</evidence>
<protein>
    <submittedName>
        <fullName evidence="3">3-oxoacyl-ACP reductase</fullName>
    </submittedName>
</protein>
<comment type="caution">
    <text evidence="3">The sequence shown here is derived from an EMBL/GenBank/DDBJ whole genome shotgun (WGS) entry which is preliminary data.</text>
</comment>
<keyword evidence="4" id="KW-1185">Reference proteome</keyword>